<evidence type="ECO:0008006" key="4">
    <source>
        <dbReference type="Google" id="ProtNLM"/>
    </source>
</evidence>
<keyword evidence="1" id="KW-0732">Signal</keyword>
<gene>
    <name evidence="2" type="ORF">B0H63DRAFT_520728</name>
</gene>
<evidence type="ECO:0000313" key="2">
    <source>
        <dbReference type="EMBL" id="KAK3386650.1"/>
    </source>
</evidence>
<comment type="caution">
    <text evidence="2">The sequence shown here is derived from an EMBL/GenBank/DDBJ whole genome shotgun (WGS) entry which is preliminary data.</text>
</comment>
<name>A0AAE0U111_9PEZI</name>
<dbReference type="PROSITE" id="PS51257">
    <property type="entry name" value="PROKAR_LIPOPROTEIN"/>
    <property type="match status" value="1"/>
</dbReference>
<reference evidence="2" key="1">
    <citation type="journal article" date="2023" name="Mol. Phylogenet. Evol.">
        <title>Genome-scale phylogeny and comparative genomics of the fungal order Sordariales.</title>
        <authorList>
            <person name="Hensen N."/>
            <person name="Bonometti L."/>
            <person name="Westerberg I."/>
            <person name="Brannstrom I.O."/>
            <person name="Guillou S."/>
            <person name="Cros-Aarteil S."/>
            <person name="Calhoun S."/>
            <person name="Haridas S."/>
            <person name="Kuo A."/>
            <person name="Mondo S."/>
            <person name="Pangilinan J."/>
            <person name="Riley R."/>
            <person name="LaButti K."/>
            <person name="Andreopoulos B."/>
            <person name="Lipzen A."/>
            <person name="Chen C."/>
            <person name="Yan M."/>
            <person name="Daum C."/>
            <person name="Ng V."/>
            <person name="Clum A."/>
            <person name="Steindorff A."/>
            <person name="Ohm R.A."/>
            <person name="Martin F."/>
            <person name="Silar P."/>
            <person name="Natvig D.O."/>
            <person name="Lalanne C."/>
            <person name="Gautier V."/>
            <person name="Ament-Velasquez S.L."/>
            <person name="Kruys A."/>
            <person name="Hutchinson M.I."/>
            <person name="Powell A.J."/>
            <person name="Barry K."/>
            <person name="Miller A.N."/>
            <person name="Grigoriev I.V."/>
            <person name="Debuchy R."/>
            <person name="Gladieux P."/>
            <person name="Hiltunen Thoren M."/>
            <person name="Johannesson H."/>
        </authorList>
    </citation>
    <scope>NUCLEOTIDE SEQUENCE</scope>
    <source>
        <strain evidence="2">CBS 232.78</strain>
    </source>
</reference>
<sequence>MRFSPIAALAVSFVACAQAEPITTWLSTAFIDSGFSTSRLIQYGSSAVTPVLTTTAPFVMATSYVHEPTFSSRNINHTIWATVTITLPLTTDMSVVYISPPPPPPIVTRNTTVTDITYITTIVATVTLPATTCDNGILIQTPKTTLTKYTGKYTPLPGGQETTPTTTTTTTHTTAWPTAVTSYFFFTTTWRVFAFTGSTTTVTSTATRTAWLTTTMVTTTLTSYPYTFTRYAGGAVTLTKCDYQLAYTALSCNLKPTELTPPPPQTTATETYAAQCAPGNLISERAGYGVAVRVLPEQWSFPVGFPGPAVIGIPGLEDGSACCQLCADNEGCAASEWRITDGGGCSLYYYNKHESPVLADIEDGIPGRNRTCGDGVPLEYYADEYALPGQGSYIQAGCGLLEYLGVVRPF</sequence>
<accession>A0AAE0U111</accession>
<dbReference type="Proteomes" id="UP001285441">
    <property type="component" value="Unassembled WGS sequence"/>
</dbReference>
<reference evidence="2" key="2">
    <citation type="submission" date="2023-06" db="EMBL/GenBank/DDBJ databases">
        <authorList>
            <consortium name="Lawrence Berkeley National Laboratory"/>
            <person name="Haridas S."/>
            <person name="Hensen N."/>
            <person name="Bonometti L."/>
            <person name="Westerberg I."/>
            <person name="Brannstrom I.O."/>
            <person name="Guillou S."/>
            <person name="Cros-Aarteil S."/>
            <person name="Calhoun S."/>
            <person name="Kuo A."/>
            <person name="Mondo S."/>
            <person name="Pangilinan J."/>
            <person name="Riley R."/>
            <person name="LaButti K."/>
            <person name="Andreopoulos B."/>
            <person name="Lipzen A."/>
            <person name="Chen C."/>
            <person name="Yanf M."/>
            <person name="Daum C."/>
            <person name="Ng V."/>
            <person name="Clum A."/>
            <person name="Steindorff A."/>
            <person name="Ohm R."/>
            <person name="Martin F."/>
            <person name="Silar P."/>
            <person name="Natvig D."/>
            <person name="Lalanne C."/>
            <person name="Gautier V."/>
            <person name="Ament-velasquez S.L."/>
            <person name="Kruys A."/>
            <person name="Hutchinson M.I."/>
            <person name="Powell A.J."/>
            <person name="Barry K."/>
            <person name="Miller A.N."/>
            <person name="Grigoriev I.V."/>
            <person name="Debuchy R."/>
            <person name="Gladieux P."/>
            <person name="Thoren M.H."/>
            <person name="Johannesson H."/>
        </authorList>
    </citation>
    <scope>NUCLEOTIDE SEQUENCE</scope>
    <source>
        <strain evidence="2">CBS 232.78</strain>
    </source>
</reference>
<dbReference type="EMBL" id="JAULSW010000003">
    <property type="protein sequence ID" value="KAK3386650.1"/>
    <property type="molecule type" value="Genomic_DNA"/>
</dbReference>
<keyword evidence="3" id="KW-1185">Reference proteome</keyword>
<protein>
    <recommendedName>
        <fullName evidence="4">Apple domain-containing protein</fullName>
    </recommendedName>
</protein>
<proteinExistence type="predicted"/>
<evidence type="ECO:0000313" key="3">
    <source>
        <dbReference type="Proteomes" id="UP001285441"/>
    </source>
</evidence>
<feature type="signal peptide" evidence="1">
    <location>
        <begin position="1"/>
        <end position="19"/>
    </location>
</feature>
<feature type="chain" id="PRO_5042263738" description="Apple domain-containing protein" evidence="1">
    <location>
        <begin position="20"/>
        <end position="410"/>
    </location>
</feature>
<dbReference type="AlphaFoldDB" id="A0AAE0U111"/>
<evidence type="ECO:0000256" key="1">
    <source>
        <dbReference type="SAM" id="SignalP"/>
    </source>
</evidence>
<organism evidence="2 3">
    <name type="scientific">Podospora didyma</name>
    <dbReference type="NCBI Taxonomy" id="330526"/>
    <lineage>
        <taxon>Eukaryota</taxon>
        <taxon>Fungi</taxon>
        <taxon>Dikarya</taxon>
        <taxon>Ascomycota</taxon>
        <taxon>Pezizomycotina</taxon>
        <taxon>Sordariomycetes</taxon>
        <taxon>Sordariomycetidae</taxon>
        <taxon>Sordariales</taxon>
        <taxon>Podosporaceae</taxon>
        <taxon>Podospora</taxon>
    </lineage>
</organism>